<dbReference type="InterPro" id="IPR011008">
    <property type="entry name" value="Dimeric_a/b-barrel"/>
</dbReference>
<proteinExistence type="predicted"/>
<evidence type="ECO:0008006" key="3">
    <source>
        <dbReference type="Google" id="ProtNLM"/>
    </source>
</evidence>
<dbReference type="RefSeq" id="WP_284479885.1">
    <property type="nucleotide sequence ID" value="NZ_JASNJD010000003.1"/>
</dbReference>
<evidence type="ECO:0000313" key="1">
    <source>
        <dbReference type="EMBL" id="MDK3017065.1"/>
    </source>
</evidence>
<dbReference type="EMBL" id="JASNJD010000003">
    <property type="protein sequence ID" value="MDK3017065.1"/>
    <property type="molecule type" value="Genomic_DNA"/>
</dbReference>
<comment type="caution">
    <text evidence="1">The sequence shown here is derived from an EMBL/GenBank/DDBJ whole genome shotgun (WGS) entry which is preliminary data.</text>
</comment>
<protein>
    <recommendedName>
        <fullName evidence="3">EthD domain-containing protein</fullName>
    </recommendedName>
</protein>
<keyword evidence="2" id="KW-1185">Reference proteome</keyword>
<sequence>MFVLELSIFGPASPLTAWIAAHGPALAVLPDVARAELYRPYEEIGAGAPYHDPNPPAALITLGFDGEAALRAALEAPALQAALQALPDGARAEAGAFRRHRHALPGDDLGVGGGAAYVVRYKLPCSDRAGFVTEYLAGHLPIQADFPGIRRILGLEPVDGTPAGTVPANYLVGNEVTFDDIGSFAAAMASDVVPRLKAHSAELPPRDGACTHHLMQRRPLA</sequence>
<organism evidence="1 2">
    <name type="scientific">Pseudodonghicola flavimaris</name>
    <dbReference type="NCBI Taxonomy" id="3050036"/>
    <lineage>
        <taxon>Bacteria</taxon>
        <taxon>Pseudomonadati</taxon>
        <taxon>Pseudomonadota</taxon>
        <taxon>Alphaproteobacteria</taxon>
        <taxon>Rhodobacterales</taxon>
        <taxon>Paracoccaceae</taxon>
        <taxon>Pseudodonghicola</taxon>
    </lineage>
</organism>
<reference evidence="1 2" key="1">
    <citation type="submission" date="2023-05" db="EMBL/GenBank/DDBJ databases">
        <title>Pseudodonghicola sp. nov.</title>
        <authorList>
            <person name="Huang J."/>
        </authorList>
    </citation>
    <scope>NUCLEOTIDE SEQUENCE [LARGE SCALE GENOMIC DNA]</scope>
    <source>
        <strain evidence="1 2">IC7</strain>
    </source>
</reference>
<evidence type="ECO:0000313" key="2">
    <source>
        <dbReference type="Proteomes" id="UP001243757"/>
    </source>
</evidence>
<dbReference type="Proteomes" id="UP001243757">
    <property type="component" value="Unassembled WGS sequence"/>
</dbReference>
<dbReference type="SUPFAM" id="SSF54909">
    <property type="entry name" value="Dimeric alpha+beta barrel"/>
    <property type="match status" value="1"/>
</dbReference>
<dbReference type="Gene3D" id="3.30.70.100">
    <property type="match status" value="1"/>
</dbReference>
<name>A0ABT7EXI9_9RHOB</name>
<accession>A0ABT7EXI9</accession>
<gene>
    <name evidence="1" type="ORF">QO033_05225</name>
</gene>